<feature type="transmembrane region" description="Helical" evidence="7">
    <location>
        <begin position="229"/>
        <end position="248"/>
    </location>
</feature>
<evidence type="ECO:0000313" key="9">
    <source>
        <dbReference type="Proteomes" id="UP001187192"/>
    </source>
</evidence>
<feature type="transmembrane region" description="Helical" evidence="7">
    <location>
        <begin position="184"/>
        <end position="209"/>
    </location>
</feature>
<dbReference type="GO" id="GO:0022857">
    <property type="term" value="F:transmembrane transporter activity"/>
    <property type="evidence" value="ECO:0007669"/>
    <property type="project" value="InterPro"/>
</dbReference>
<dbReference type="EMBL" id="BTGU01000001">
    <property type="protein sequence ID" value="GMN24545.1"/>
    <property type="molecule type" value="Genomic_DNA"/>
</dbReference>
<dbReference type="GO" id="GO:0006857">
    <property type="term" value="P:oligopeptide transport"/>
    <property type="evidence" value="ECO:0007669"/>
    <property type="project" value="InterPro"/>
</dbReference>
<dbReference type="CDD" id="cd17416">
    <property type="entry name" value="MFS_NPF1_2"/>
    <property type="match status" value="1"/>
</dbReference>
<accession>A0AA87Z3K4</accession>
<feature type="transmembrane region" description="Helical" evidence="7">
    <location>
        <begin position="116"/>
        <end position="137"/>
    </location>
</feature>
<evidence type="ECO:0000256" key="6">
    <source>
        <dbReference type="SAM" id="MobiDB-lite"/>
    </source>
</evidence>
<comment type="subcellular location">
    <subcellularLocation>
        <location evidence="1">Membrane</location>
        <topology evidence="1">Multi-pass membrane protein</topology>
    </subcellularLocation>
</comment>
<sequence length="797" mass="87220">MGVGPTEVKPMQSIEYSALTKTQIAPGGGGRDRNRSTRAGAKSRSRGSEGDRVGGRGQGGRKGGRETTSGSGFSANVGVRSGAFGIKMATTELQQSSSDLDSDVQISTSGGKHGGWITFIFITGTVAGLTLATWGWLSNLIVYLIEEFNVKSVDAAQISNVVNGCLNLLTVVAAIIADSFFGCFSVIIFSSCIHLLGMILFALTATITSLRPPRCEKGLPGLCKSPTRVQFAVLYSGLALLSVGAGGTRSVLATMGANQLDRQEDRGVFFNWYFFTTYVCAVIGSTAIVYVEDNVSWALGFGICVLANLMGLAVFLSGMGFYHHDKRQGSPFLDLARVVVACCRKRKVPLSSRCEDYYYGYDEKKKTLATTPAKNFRILYRAALKTEGDFKPDGSVANSWQLCTVQQVEDFKALIRILPLWSSNLFLSIPIAVQSSLTVLQALIMDRHLASHFKIPAGSFQVILFISTSIFLTVIDRFLYPMWRKLTGRSPTLLQRIGVGHTMIILSMAVSALVESKRLKMAHNHDPNLVPMLALWLFPQLVLVGIGEAFHFPGQVGLYYQEFPVSLRNTATAMASMLISIAFYLSSAVIDLIRKVTGWLPDDINKGRLDNVYWLLVVLGVLNFGYFLVCAKLYKYQNNADKTSDSSYSGSDISMSFLEVAAVFPVYVVCYHHCCEGSKYPKYPSLPPFSPNSLSLAVLDDHRRRHCRPSQATWITNSGKTKSSQVSRTEPHDAGITIVMATSPPQRRFVTYLGRSLVMPKLRSRSYCELVMGNSTDESLRRSSATEGITTPTGLSR</sequence>
<dbReference type="PROSITE" id="PS01022">
    <property type="entry name" value="PTR2_1"/>
    <property type="match status" value="1"/>
</dbReference>
<proteinExistence type="inferred from homology"/>
<dbReference type="InterPro" id="IPR036259">
    <property type="entry name" value="MFS_trans_sf"/>
</dbReference>
<dbReference type="Gene3D" id="1.20.1250.20">
    <property type="entry name" value="MFS general substrate transporter like domains"/>
    <property type="match status" value="1"/>
</dbReference>
<feature type="transmembrane region" description="Helical" evidence="7">
    <location>
        <begin position="492"/>
        <end position="513"/>
    </location>
</feature>
<evidence type="ECO:0000256" key="5">
    <source>
        <dbReference type="ARBA" id="ARBA00023136"/>
    </source>
</evidence>
<dbReference type="InterPro" id="IPR018456">
    <property type="entry name" value="PTR2_symporter_CS"/>
</dbReference>
<dbReference type="PANTHER" id="PTHR11654">
    <property type="entry name" value="OLIGOPEPTIDE TRANSPORTER-RELATED"/>
    <property type="match status" value="1"/>
</dbReference>
<keyword evidence="3 7" id="KW-0812">Transmembrane</keyword>
<keyword evidence="4 7" id="KW-1133">Transmembrane helix</keyword>
<name>A0AA87Z3K4_FICCA</name>
<gene>
    <name evidence="8" type="ORF">TIFTF001_000598</name>
</gene>
<dbReference type="Proteomes" id="UP001187192">
    <property type="component" value="Unassembled WGS sequence"/>
</dbReference>
<evidence type="ECO:0000256" key="1">
    <source>
        <dbReference type="ARBA" id="ARBA00004141"/>
    </source>
</evidence>
<feature type="transmembrane region" description="Helical" evidence="7">
    <location>
        <begin position="269"/>
        <end position="291"/>
    </location>
</feature>
<dbReference type="SUPFAM" id="SSF103473">
    <property type="entry name" value="MFS general substrate transporter"/>
    <property type="match status" value="1"/>
</dbReference>
<evidence type="ECO:0000256" key="2">
    <source>
        <dbReference type="ARBA" id="ARBA00005982"/>
    </source>
</evidence>
<dbReference type="AlphaFoldDB" id="A0AA87Z3K4"/>
<protein>
    <submittedName>
        <fullName evidence="8">Uncharacterized protein</fullName>
    </submittedName>
</protein>
<feature type="transmembrane region" description="Helical" evidence="7">
    <location>
        <begin position="157"/>
        <end position="177"/>
    </location>
</feature>
<dbReference type="Pfam" id="PF00854">
    <property type="entry name" value="PTR2"/>
    <property type="match status" value="1"/>
</dbReference>
<feature type="transmembrane region" description="Helical" evidence="7">
    <location>
        <begin position="425"/>
        <end position="445"/>
    </location>
</feature>
<feature type="transmembrane region" description="Helical" evidence="7">
    <location>
        <begin position="533"/>
        <end position="552"/>
    </location>
</feature>
<dbReference type="GO" id="GO:0016020">
    <property type="term" value="C:membrane"/>
    <property type="evidence" value="ECO:0007669"/>
    <property type="project" value="UniProtKB-SubCell"/>
</dbReference>
<reference evidence="8" key="1">
    <citation type="submission" date="2023-07" db="EMBL/GenBank/DDBJ databases">
        <title>draft genome sequence of fig (Ficus carica).</title>
        <authorList>
            <person name="Takahashi T."/>
            <person name="Nishimura K."/>
        </authorList>
    </citation>
    <scope>NUCLEOTIDE SEQUENCE</scope>
</reference>
<feature type="transmembrane region" description="Helical" evidence="7">
    <location>
        <begin position="297"/>
        <end position="322"/>
    </location>
</feature>
<evidence type="ECO:0000256" key="7">
    <source>
        <dbReference type="SAM" id="Phobius"/>
    </source>
</evidence>
<organism evidence="8 9">
    <name type="scientific">Ficus carica</name>
    <name type="common">Common fig</name>
    <dbReference type="NCBI Taxonomy" id="3494"/>
    <lineage>
        <taxon>Eukaryota</taxon>
        <taxon>Viridiplantae</taxon>
        <taxon>Streptophyta</taxon>
        <taxon>Embryophyta</taxon>
        <taxon>Tracheophyta</taxon>
        <taxon>Spermatophyta</taxon>
        <taxon>Magnoliopsida</taxon>
        <taxon>eudicotyledons</taxon>
        <taxon>Gunneridae</taxon>
        <taxon>Pentapetalae</taxon>
        <taxon>rosids</taxon>
        <taxon>fabids</taxon>
        <taxon>Rosales</taxon>
        <taxon>Moraceae</taxon>
        <taxon>Ficeae</taxon>
        <taxon>Ficus</taxon>
    </lineage>
</organism>
<comment type="caution">
    <text evidence="8">The sequence shown here is derived from an EMBL/GenBank/DDBJ whole genome shotgun (WGS) entry which is preliminary data.</text>
</comment>
<keyword evidence="9" id="KW-1185">Reference proteome</keyword>
<feature type="transmembrane region" description="Helical" evidence="7">
    <location>
        <begin position="573"/>
        <end position="593"/>
    </location>
</feature>
<keyword evidence="5 7" id="KW-0472">Membrane</keyword>
<evidence type="ECO:0000256" key="4">
    <source>
        <dbReference type="ARBA" id="ARBA00022989"/>
    </source>
</evidence>
<feature type="transmembrane region" description="Helical" evidence="7">
    <location>
        <begin position="613"/>
        <end position="634"/>
    </location>
</feature>
<dbReference type="InterPro" id="IPR000109">
    <property type="entry name" value="POT_fam"/>
</dbReference>
<evidence type="ECO:0000313" key="8">
    <source>
        <dbReference type="EMBL" id="GMN24545.1"/>
    </source>
</evidence>
<feature type="region of interest" description="Disordered" evidence="6">
    <location>
        <begin position="778"/>
        <end position="797"/>
    </location>
</feature>
<feature type="region of interest" description="Disordered" evidence="6">
    <location>
        <begin position="1"/>
        <end position="75"/>
    </location>
</feature>
<evidence type="ECO:0000256" key="3">
    <source>
        <dbReference type="ARBA" id="ARBA00022692"/>
    </source>
</evidence>
<feature type="transmembrane region" description="Helical" evidence="7">
    <location>
        <begin position="457"/>
        <end position="480"/>
    </location>
</feature>
<comment type="similarity">
    <text evidence="2">Belongs to the major facilitator superfamily. Proton-dependent oligopeptide transporter (POT/PTR) (TC 2.A.17) family.</text>
</comment>